<reference evidence="1 2" key="1">
    <citation type="journal article" date="2015" name="Nature">
        <title>rRNA introns, odd ribosomes, and small enigmatic genomes across a large radiation of phyla.</title>
        <authorList>
            <person name="Brown C.T."/>
            <person name="Hug L.A."/>
            <person name="Thomas B.C."/>
            <person name="Sharon I."/>
            <person name="Castelle C.J."/>
            <person name="Singh A."/>
            <person name="Wilkins M.J."/>
            <person name="Williams K.H."/>
            <person name="Banfield J.F."/>
        </authorList>
    </citation>
    <scope>NUCLEOTIDE SEQUENCE [LARGE SCALE GENOMIC DNA]</scope>
</reference>
<comment type="caution">
    <text evidence="1">The sequence shown here is derived from an EMBL/GenBank/DDBJ whole genome shotgun (WGS) entry which is preliminary data.</text>
</comment>
<dbReference type="EMBL" id="LBSA01000021">
    <property type="protein sequence ID" value="KKQ08604.1"/>
    <property type="molecule type" value="Genomic_DNA"/>
</dbReference>
<evidence type="ECO:0000313" key="1">
    <source>
        <dbReference type="EMBL" id="KKQ08604.1"/>
    </source>
</evidence>
<organism evidence="1 2">
    <name type="scientific">Candidatus Daviesbacteria bacterium GW2011_GWB1_36_5</name>
    <dbReference type="NCBI Taxonomy" id="1618426"/>
    <lineage>
        <taxon>Bacteria</taxon>
        <taxon>Candidatus Daviesiibacteriota</taxon>
    </lineage>
</organism>
<dbReference type="AlphaFoldDB" id="A0A0G0H967"/>
<sequence>MVPEISPNLESFRIKTADAFTSLIDDPENTPLLEKFRFTYEERRKHPWLRESGQGPLYQGLNGLTEALRSVLFFHHQESQDWLIRRNLEKGMQAEIDPTFLNGMKVSANEAVLDERILQSFARSLNRKNLRVDQLDTPELQQELRHGISIYWENTHAHGYSGDPW</sequence>
<accession>A0A0G0H967</accession>
<gene>
    <name evidence="1" type="ORF">US19_C0021G0020</name>
</gene>
<evidence type="ECO:0000313" key="2">
    <source>
        <dbReference type="Proteomes" id="UP000034492"/>
    </source>
</evidence>
<dbReference type="Proteomes" id="UP000034492">
    <property type="component" value="Unassembled WGS sequence"/>
</dbReference>
<name>A0A0G0H967_9BACT</name>
<protein>
    <submittedName>
        <fullName evidence="1">Uncharacterized protein</fullName>
    </submittedName>
</protein>
<proteinExistence type="predicted"/>